<accession>A0A418XW53</accession>
<dbReference type="SMART" id="SM01006">
    <property type="entry name" value="AlcB"/>
    <property type="match status" value="1"/>
</dbReference>
<proteinExistence type="predicted"/>
<keyword evidence="4" id="KW-1185">Reference proteome</keyword>
<dbReference type="Proteomes" id="UP000283734">
    <property type="component" value="Unassembled WGS sequence"/>
</dbReference>
<dbReference type="Pfam" id="PF13523">
    <property type="entry name" value="Acetyltransf_8"/>
    <property type="match status" value="1"/>
</dbReference>
<dbReference type="InterPro" id="IPR019432">
    <property type="entry name" value="Acyltransferase_MbtK/IucB-like"/>
</dbReference>
<comment type="pathway">
    <text evidence="1">Siderophore biosynthesis.</text>
</comment>
<dbReference type="PANTHER" id="PTHR31438">
    <property type="entry name" value="LYSINE N-ACYLTRANSFERASE C17G9.06C-RELATED"/>
    <property type="match status" value="1"/>
</dbReference>
<dbReference type="GO" id="GO:0016410">
    <property type="term" value="F:N-acyltransferase activity"/>
    <property type="evidence" value="ECO:0007669"/>
    <property type="project" value="TreeGrafter"/>
</dbReference>
<dbReference type="OrthoDB" id="9087497at2"/>
<evidence type="ECO:0000313" key="3">
    <source>
        <dbReference type="EMBL" id="RJG17061.1"/>
    </source>
</evidence>
<organism evidence="3 4">
    <name type="scientific">Alcanivorax profundi</name>
    <dbReference type="NCBI Taxonomy" id="2338368"/>
    <lineage>
        <taxon>Bacteria</taxon>
        <taxon>Pseudomonadati</taxon>
        <taxon>Pseudomonadota</taxon>
        <taxon>Gammaproteobacteria</taxon>
        <taxon>Oceanospirillales</taxon>
        <taxon>Alcanivoracaceae</taxon>
        <taxon>Alcanivorax</taxon>
    </lineage>
</organism>
<dbReference type="EMBL" id="QYYA01000003">
    <property type="protein sequence ID" value="RJG17061.1"/>
    <property type="molecule type" value="Genomic_DNA"/>
</dbReference>
<comment type="caution">
    <text evidence="3">The sequence shown here is derived from an EMBL/GenBank/DDBJ whole genome shotgun (WGS) entry which is preliminary data.</text>
</comment>
<evidence type="ECO:0000259" key="2">
    <source>
        <dbReference type="SMART" id="SM01006"/>
    </source>
</evidence>
<dbReference type="SUPFAM" id="SSF55729">
    <property type="entry name" value="Acyl-CoA N-acyltransferases (Nat)"/>
    <property type="match status" value="1"/>
</dbReference>
<dbReference type="InterPro" id="IPR016181">
    <property type="entry name" value="Acyl_CoA_acyltransferase"/>
</dbReference>
<dbReference type="AlphaFoldDB" id="A0A418XW53"/>
<evidence type="ECO:0000256" key="1">
    <source>
        <dbReference type="ARBA" id="ARBA00004924"/>
    </source>
</evidence>
<name>A0A418XW53_9GAMM</name>
<dbReference type="PANTHER" id="PTHR31438:SF1">
    <property type="entry name" value="LYSINE N-ACYLTRANSFERASE C17G9.06C-RELATED"/>
    <property type="match status" value="1"/>
</dbReference>
<evidence type="ECO:0000313" key="4">
    <source>
        <dbReference type="Proteomes" id="UP000283734"/>
    </source>
</evidence>
<reference evidence="3 4" key="1">
    <citation type="submission" date="2018-09" db="EMBL/GenBank/DDBJ databases">
        <title>Alcanivorax profundi sp. nov., isolated from 1000 m-depth seawater of the Mariana Trench.</title>
        <authorList>
            <person name="Liu J."/>
        </authorList>
    </citation>
    <scope>NUCLEOTIDE SEQUENCE [LARGE SCALE GENOMIC DNA]</scope>
    <source>
        <strain evidence="3 4">MTEO17</strain>
    </source>
</reference>
<sequence>MPGNARHTAMLLPTGQQLDVFDQELAPQWRCQSNDQDLLTVELDDTTTRVLQSTDDPAQLCRAAWAFFVSRPTVTALEFSGDGHPGFMVQRDNDSAVLERDMLWQLTGDWLPKAAAFPYPVSMVMDDSGRRHPRRPAKPSGEVYRRFDTGIQAWVSLRVLDIEEDLERFMRWQNSQRVAAFWEQSGTLEAHRAYLESQARDPRVLNLIGCIDDDPFAYFEAYWAKEDRIAPYYDAQDFDRGIHMLVGEEHHRGPHKVKAWLNALCHYLFLDDCRTTRIVSEPRADNDRMIQHLQARRFAKPKEFDFPHKRAALMVLQRDAFFERCELS</sequence>
<feature type="domain" description="Acyltransferase MbtK/IucB-like conserved" evidence="2">
    <location>
        <begin position="158"/>
        <end position="205"/>
    </location>
</feature>
<dbReference type="GO" id="GO:0019290">
    <property type="term" value="P:siderophore biosynthetic process"/>
    <property type="evidence" value="ECO:0007669"/>
    <property type="project" value="InterPro"/>
</dbReference>
<gene>
    <name evidence="3" type="ORF">D4A39_09950</name>
</gene>
<keyword evidence="3" id="KW-0808">Transferase</keyword>
<protein>
    <submittedName>
        <fullName evidence="3">N-acetyltransferase</fullName>
    </submittedName>
</protein>
<dbReference type="Gene3D" id="3.40.630.30">
    <property type="match status" value="1"/>
</dbReference>